<dbReference type="KEGG" id="hfv:R50_2514"/>
<protein>
    <submittedName>
        <fullName evidence="1">Transcriptional regulator</fullName>
    </submittedName>
</protein>
<proteinExistence type="predicted"/>
<reference evidence="1 2" key="1">
    <citation type="submission" date="2020-02" db="EMBL/GenBank/DDBJ databases">
        <authorList>
            <person name="Hogendoorn C."/>
        </authorList>
    </citation>
    <scope>NUCLEOTIDE SEQUENCE [LARGE SCALE GENOMIC DNA]</scope>
    <source>
        <strain evidence="1">R501</strain>
    </source>
</reference>
<name>A0A6F8ZK10_9FIRM</name>
<dbReference type="EMBL" id="LR778114">
    <property type="protein sequence ID" value="CAB1130006.1"/>
    <property type="molecule type" value="Genomic_DNA"/>
</dbReference>
<accession>A0A6F8ZK10</accession>
<sequence length="180" mass="19886">MELIRIGDKLISLDKIRDVVQAVLEDRARGLSQGEAGRRHGLDRSFVSRLESIGEVRRGQSVALIGFPVANAAEVRRVAEERGVDFVWLMTDSERRRYAQSRNGIELVNEIMATAAKVRTYDVVVLLASNARIRLLEALLEPRTVIPVVLGETPLDRDVMVDTQALDRLLAAITASGGRA</sequence>
<organism evidence="1 2">
    <name type="scientific">Candidatus Hydrogenisulfobacillus filiaventi</name>
    <dbReference type="NCBI Taxonomy" id="2707344"/>
    <lineage>
        <taxon>Bacteria</taxon>
        <taxon>Bacillati</taxon>
        <taxon>Bacillota</taxon>
        <taxon>Clostridia</taxon>
        <taxon>Eubacteriales</taxon>
        <taxon>Clostridiales Family XVII. Incertae Sedis</taxon>
        <taxon>Candidatus Hydrogenisulfobacillus</taxon>
    </lineage>
</organism>
<dbReference type="Proteomes" id="UP000503399">
    <property type="component" value="Chromosome"/>
</dbReference>
<gene>
    <name evidence="1" type="ORF">R50_2514</name>
</gene>
<evidence type="ECO:0000313" key="2">
    <source>
        <dbReference type="Proteomes" id="UP000503399"/>
    </source>
</evidence>
<keyword evidence="2" id="KW-1185">Reference proteome</keyword>
<evidence type="ECO:0000313" key="1">
    <source>
        <dbReference type="EMBL" id="CAB1130006.1"/>
    </source>
</evidence>
<dbReference type="AlphaFoldDB" id="A0A6F8ZK10"/>